<evidence type="ECO:0000313" key="2">
    <source>
        <dbReference type="Proteomes" id="UP000593603"/>
    </source>
</evidence>
<accession>A0A7S6TX87</accession>
<keyword evidence="1" id="KW-0808">Transferase</keyword>
<evidence type="ECO:0000313" key="1">
    <source>
        <dbReference type="EMBL" id="QOV06122.1"/>
    </source>
</evidence>
<protein>
    <submittedName>
        <fullName evidence="1">Acetyltransferase</fullName>
    </submittedName>
</protein>
<gene>
    <name evidence="1" type="ORF">CPT_Pasto_048</name>
</gene>
<dbReference type="EMBL" id="MT708545">
    <property type="protein sequence ID" value="QOV06122.1"/>
    <property type="molecule type" value="Genomic_DNA"/>
</dbReference>
<sequence length="157" mass="17536">MTRHGIVTPATLEDARELDRNLREADRRELEDVTGRPALANLLLGVLISKPSLALRTHEGKLIAILNVAPVGLTYGVIGMSGTSLLEESRTAFLRGSLDVISQIEKDYDTLLNVCDARNPVHHRWLKWLGFKFIRKVDQYGANGIPVYEFARITQSV</sequence>
<dbReference type="Proteomes" id="UP000593603">
    <property type="component" value="Segment"/>
</dbReference>
<dbReference type="GO" id="GO:0016740">
    <property type="term" value="F:transferase activity"/>
    <property type="evidence" value="ECO:0007669"/>
    <property type="project" value="UniProtKB-KW"/>
</dbReference>
<keyword evidence="2" id="KW-1185">Reference proteome</keyword>
<name>A0A7S6TX87_9CAUD</name>
<reference evidence="1 2" key="1">
    <citation type="submission" date="2020-07" db="EMBL/GenBank/DDBJ databases">
        <title>Complete genome sequence of Rhizobium japonicum phage Pasto.</title>
        <authorList>
            <person name="Manuel N.S."/>
            <person name="Ravindran A."/>
            <person name="Newkirk H."/>
            <person name="Gonzalez C."/>
            <person name="Young R."/>
            <person name="Liu M."/>
        </authorList>
    </citation>
    <scope>NUCLEOTIDE SEQUENCE [LARGE SCALE GENOMIC DNA]</scope>
</reference>
<organism evidence="1 2">
    <name type="scientific">Rhizobium phage Pasto</name>
    <dbReference type="NCBI Taxonomy" id="2767575"/>
    <lineage>
        <taxon>Viruses</taxon>
        <taxon>Duplodnaviria</taxon>
        <taxon>Heunggongvirae</taxon>
        <taxon>Uroviricota</taxon>
        <taxon>Caudoviricetes</taxon>
        <taxon>Autographivirales</taxon>
        <taxon>Autographivirales incertae sedis</taxon>
        <taxon>Pastovirus</taxon>
        <taxon>Pastovirus pasto</taxon>
    </lineage>
</organism>
<proteinExistence type="predicted"/>